<reference evidence="1" key="2">
    <citation type="submission" date="2019-06" db="EMBL/GenBank/DDBJ databases">
        <title>Genomics analysis of Aphanomyces spp. identifies a new class of oomycete effector associated with host adaptation.</title>
        <authorList>
            <person name="Gaulin E."/>
        </authorList>
    </citation>
    <scope>NUCLEOTIDE SEQUENCE</scope>
    <source>
        <strain evidence="1">CBS 578.67</strain>
    </source>
</reference>
<gene>
    <name evidence="2" type="primary">Aste57867_17686</name>
    <name evidence="1" type="ORF">As57867_017625</name>
    <name evidence="2" type="ORF">ASTE57867_17686</name>
</gene>
<name>A0A485L9Y9_9STRA</name>
<evidence type="ECO:0000313" key="3">
    <source>
        <dbReference type="Proteomes" id="UP000332933"/>
    </source>
</evidence>
<accession>A0A485L9Y9</accession>
<dbReference type="EMBL" id="VJMH01006227">
    <property type="protein sequence ID" value="KAF0691015.1"/>
    <property type="molecule type" value="Genomic_DNA"/>
</dbReference>
<reference evidence="2 3" key="1">
    <citation type="submission" date="2019-03" db="EMBL/GenBank/DDBJ databases">
        <authorList>
            <person name="Gaulin E."/>
            <person name="Dumas B."/>
        </authorList>
    </citation>
    <scope>NUCLEOTIDE SEQUENCE [LARGE SCALE GENOMIC DNA]</scope>
    <source>
        <strain evidence="2">CBS 568.67</strain>
    </source>
</reference>
<proteinExistence type="predicted"/>
<keyword evidence="3" id="KW-1185">Reference proteome</keyword>
<dbReference type="AlphaFoldDB" id="A0A485L9Y9"/>
<organism evidence="2 3">
    <name type="scientific">Aphanomyces stellatus</name>
    <dbReference type="NCBI Taxonomy" id="120398"/>
    <lineage>
        <taxon>Eukaryota</taxon>
        <taxon>Sar</taxon>
        <taxon>Stramenopiles</taxon>
        <taxon>Oomycota</taxon>
        <taxon>Saprolegniomycetes</taxon>
        <taxon>Saprolegniales</taxon>
        <taxon>Verrucalvaceae</taxon>
        <taxon>Aphanomyces</taxon>
    </lineage>
</organism>
<sequence>MSATALSVHIETSSRSARSATRIAPAKPNFSWRIWSSWRRRTAWSRPSARARVFDATFAIFVVQVKWPVDDVDAAADEDTEVVYSWLEQWQGYPVRRKQPHEDVAPRKCAKPSA</sequence>
<protein>
    <submittedName>
        <fullName evidence="2">Aste57867_17686 protein</fullName>
    </submittedName>
</protein>
<evidence type="ECO:0000313" key="2">
    <source>
        <dbReference type="EMBL" id="VFT94436.1"/>
    </source>
</evidence>
<dbReference type="EMBL" id="CAADRA010006248">
    <property type="protein sequence ID" value="VFT94436.1"/>
    <property type="molecule type" value="Genomic_DNA"/>
</dbReference>
<dbReference type="Proteomes" id="UP000332933">
    <property type="component" value="Unassembled WGS sequence"/>
</dbReference>
<evidence type="ECO:0000313" key="1">
    <source>
        <dbReference type="EMBL" id="KAF0691015.1"/>
    </source>
</evidence>